<evidence type="ECO:0000313" key="3">
    <source>
        <dbReference type="EMBL" id="ADG68519.1"/>
    </source>
</evidence>
<dbReference type="InterPro" id="IPR038157">
    <property type="entry name" value="FeoA_core_dom"/>
</dbReference>
<dbReference type="eggNOG" id="ENOG5033CY0">
    <property type="taxonomic scope" value="Bacteria"/>
</dbReference>
<dbReference type="STRING" id="521674.Plim_2696"/>
<dbReference type="HOGENOM" id="CLU_2635011_0_0_0"/>
<dbReference type="InterPro" id="IPR007167">
    <property type="entry name" value="Fe-transptr_FeoA-like"/>
</dbReference>
<sequence>MSYTIPLDCLKAGESAQVVDIDGDTTLLTRLQEIGLNVGSQVRMVLPGSPCIISLAGNQFSLRTDDLATVLVEPSPT</sequence>
<dbReference type="EMBL" id="CP001744">
    <property type="protein sequence ID" value="ADG68519.1"/>
    <property type="molecule type" value="Genomic_DNA"/>
</dbReference>
<name>D5SQQ7_PLAL2</name>
<dbReference type="Gene3D" id="2.30.30.90">
    <property type="match status" value="1"/>
</dbReference>
<evidence type="ECO:0000259" key="2">
    <source>
        <dbReference type="SMART" id="SM00899"/>
    </source>
</evidence>
<proteinExistence type="predicted"/>
<dbReference type="GO" id="GO:0046914">
    <property type="term" value="F:transition metal ion binding"/>
    <property type="evidence" value="ECO:0007669"/>
    <property type="project" value="InterPro"/>
</dbReference>
<dbReference type="SMART" id="SM00899">
    <property type="entry name" value="FeoA"/>
    <property type="match status" value="1"/>
</dbReference>
<dbReference type="SUPFAM" id="SSF50037">
    <property type="entry name" value="C-terminal domain of transcriptional repressors"/>
    <property type="match status" value="1"/>
</dbReference>
<feature type="domain" description="Ferrous iron transporter FeoA-like" evidence="2">
    <location>
        <begin position="5"/>
        <end position="74"/>
    </location>
</feature>
<protein>
    <submittedName>
        <fullName evidence="3">FeoA family protein</fullName>
    </submittedName>
</protein>
<gene>
    <name evidence="3" type="ordered locus">Plim_2696</name>
</gene>
<dbReference type="KEGG" id="plm:Plim_2696"/>
<dbReference type="RefSeq" id="WP_013110950.1">
    <property type="nucleotide sequence ID" value="NC_014148.1"/>
</dbReference>
<accession>D5SQQ7</accession>
<evidence type="ECO:0000313" key="4">
    <source>
        <dbReference type="Proteomes" id="UP000002220"/>
    </source>
</evidence>
<reference evidence="3 4" key="1">
    <citation type="journal article" date="2010" name="Stand. Genomic Sci.">
        <title>Complete genome sequence of Planctomyces limnophilus type strain (Mu 290).</title>
        <authorList>
            <person name="Labutti K."/>
            <person name="Sikorski J."/>
            <person name="Schneider S."/>
            <person name="Nolan M."/>
            <person name="Lucas S."/>
            <person name="Glavina Del Rio T."/>
            <person name="Tice H."/>
            <person name="Cheng J.F."/>
            <person name="Goodwin L."/>
            <person name="Pitluck S."/>
            <person name="Liolios K."/>
            <person name="Ivanova N."/>
            <person name="Mavromatis K."/>
            <person name="Mikhailova N."/>
            <person name="Pati A."/>
            <person name="Chen A."/>
            <person name="Palaniappan K."/>
            <person name="Land M."/>
            <person name="Hauser L."/>
            <person name="Chang Y.J."/>
            <person name="Jeffries C.D."/>
            <person name="Tindall B.J."/>
            <person name="Rohde M."/>
            <person name="Goker M."/>
            <person name="Woyke T."/>
            <person name="Bristow J."/>
            <person name="Eisen J.A."/>
            <person name="Markowitz V."/>
            <person name="Hugenholtz P."/>
            <person name="Kyrpides N.C."/>
            <person name="Klenk H.P."/>
            <person name="Lapidus A."/>
        </authorList>
    </citation>
    <scope>NUCLEOTIDE SEQUENCE [LARGE SCALE GENOMIC DNA]</scope>
    <source>
        <strain evidence="4">ATCC 43296 / DSM 3776 / IFAM 1008 / Mu 290</strain>
    </source>
</reference>
<dbReference type="InterPro" id="IPR008988">
    <property type="entry name" value="Transcriptional_repressor_C"/>
</dbReference>
<evidence type="ECO:0000256" key="1">
    <source>
        <dbReference type="ARBA" id="ARBA00023004"/>
    </source>
</evidence>
<organism evidence="3 4">
    <name type="scientific">Planctopirus limnophila (strain ATCC 43296 / DSM 3776 / IFAM 1008 / Mu 290)</name>
    <name type="common">Planctomyces limnophilus</name>
    <dbReference type="NCBI Taxonomy" id="521674"/>
    <lineage>
        <taxon>Bacteria</taxon>
        <taxon>Pseudomonadati</taxon>
        <taxon>Planctomycetota</taxon>
        <taxon>Planctomycetia</taxon>
        <taxon>Planctomycetales</taxon>
        <taxon>Planctomycetaceae</taxon>
        <taxon>Planctopirus</taxon>
    </lineage>
</organism>
<dbReference type="Pfam" id="PF04023">
    <property type="entry name" value="FeoA"/>
    <property type="match status" value="1"/>
</dbReference>
<dbReference type="AlphaFoldDB" id="D5SQQ7"/>
<keyword evidence="1" id="KW-0408">Iron</keyword>
<keyword evidence="4" id="KW-1185">Reference proteome</keyword>
<dbReference type="Proteomes" id="UP000002220">
    <property type="component" value="Chromosome"/>
</dbReference>